<feature type="coiled-coil region" evidence="1">
    <location>
        <begin position="38"/>
        <end position="65"/>
    </location>
</feature>
<sequence length="91" mass="10378">MLRLALTTDIVALTVVLGTHASPVDDCIKLHNNTLSRVDEIHNKLNNLLNKLEECEKKNVDLSSEKHDIRLSLKYLEEAKEVLSRDRSNLE</sequence>
<dbReference type="RefSeq" id="WP_281070611.1">
    <property type="nucleotide sequence ID" value="NZ_DUJS01000004.1"/>
</dbReference>
<proteinExistence type="predicted"/>
<evidence type="ECO:0000313" key="3">
    <source>
        <dbReference type="Proteomes" id="UP000619545"/>
    </source>
</evidence>
<gene>
    <name evidence="2" type="ORF">HA336_04880</name>
</gene>
<dbReference type="EMBL" id="DUJS01000004">
    <property type="protein sequence ID" value="HII70548.1"/>
    <property type="molecule type" value="Genomic_DNA"/>
</dbReference>
<reference evidence="2" key="1">
    <citation type="journal article" date="2020" name="bioRxiv">
        <title>A rank-normalized archaeal taxonomy based on genome phylogeny resolves widespread incomplete and uneven classifications.</title>
        <authorList>
            <person name="Rinke C."/>
            <person name="Chuvochina M."/>
            <person name="Mussig A.J."/>
            <person name="Chaumeil P.-A."/>
            <person name="Waite D.W."/>
            <person name="Whitman W.B."/>
            <person name="Parks D.H."/>
            <person name="Hugenholtz P."/>
        </authorList>
    </citation>
    <scope>NUCLEOTIDE SEQUENCE</scope>
    <source>
        <strain evidence="2">UBA8853</strain>
    </source>
</reference>
<organism evidence="2 3">
    <name type="scientific">Methanopyrus kandleri</name>
    <dbReference type="NCBI Taxonomy" id="2320"/>
    <lineage>
        <taxon>Archaea</taxon>
        <taxon>Methanobacteriati</taxon>
        <taxon>Methanobacteriota</taxon>
        <taxon>Methanomada group</taxon>
        <taxon>Methanopyri</taxon>
        <taxon>Methanopyrales</taxon>
        <taxon>Methanopyraceae</taxon>
        <taxon>Methanopyrus</taxon>
    </lineage>
</organism>
<name>A0A832WAX2_9EURY</name>
<accession>A0A832WAX2</accession>
<dbReference type="AlphaFoldDB" id="A0A832WAX2"/>
<dbReference type="Proteomes" id="UP000619545">
    <property type="component" value="Unassembled WGS sequence"/>
</dbReference>
<keyword evidence="1" id="KW-0175">Coiled coil</keyword>
<evidence type="ECO:0000313" key="2">
    <source>
        <dbReference type="EMBL" id="HII70548.1"/>
    </source>
</evidence>
<protein>
    <submittedName>
        <fullName evidence="2">Uncharacterized protein</fullName>
    </submittedName>
</protein>
<comment type="caution">
    <text evidence="2">The sequence shown here is derived from an EMBL/GenBank/DDBJ whole genome shotgun (WGS) entry which is preliminary data.</text>
</comment>
<evidence type="ECO:0000256" key="1">
    <source>
        <dbReference type="SAM" id="Coils"/>
    </source>
</evidence>